<dbReference type="Proteomes" id="UP000261420">
    <property type="component" value="Unplaced"/>
</dbReference>
<organism evidence="7 8">
    <name type="scientific">Seriola dumerili</name>
    <name type="common">Greater amberjack</name>
    <name type="synonym">Caranx dumerili</name>
    <dbReference type="NCBI Taxonomy" id="41447"/>
    <lineage>
        <taxon>Eukaryota</taxon>
        <taxon>Metazoa</taxon>
        <taxon>Chordata</taxon>
        <taxon>Craniata</taxon>
        <taxon>Vertebrata</taxon>
        <taxon>Euteleostomi</taxon>
        <taxon>Actinopterygii</taxon>
        <taxon>Neopterygii</taxon>
        <taxon>Teleostei</taxon>
        <taxon>Neoteleostei</taxon>
        <taxon>Acanthomorphata</taxon>
        <taxon>Carangaria</taxon>
        <taxon>Carangiformes</taxon>
        <taxon>Carangidae</taxon>
        <taxon>Seriola</taxon>
    </lineage>
</organism>
<evidence type="ECO:0000256" key="1">
    <source>
        <dbReference type="ARBA" id="ARBA00022723"/>
    </source>
</evidence>
<evidence type="ECO:0000256" key="2">
    <source>
        <dbReference type="ARBA" id="ARBA00022771"/>
    </source>
</evidence>
<dbReference type="InterPro" id="IPR038441">
    <property type="entry name" value="THAP_Znf_sf"/>
</dbReference>
<dbReference type="GeneTree" id="ENSGT00940000177604"/>
<keyword evidence="1" id="KW-0479">Metal-binding</keyword>
<evidence type="ECO:0000313" key="8">
    <source>
        <dbReference type="Proteomes" id="UP000261420"/>
    </source>
</evidence>
<name>A0A3B4TE80_SERDU</name>
<proteinExistence type="predicted"/>
<dbReference type="InterPro" id="IPR052224">
    <property type="entry name" value="THAP_domain_protein"/>
</dbReference>
<keyword evidence="8" id="KW-1185">Reference proteome</keyword>
<keyword evidence="4 5" id="KW-0238">DNA-binding</keyword>
<evidence type="ECO:0000259" key="6">
    <source>
        <dbReference type="PROSITE" id="PS50950"/>
    </source>
</evidence>
<dbReference type="SMART" id="SM00980">
    <property type="entry name" value="THAP"/>
    <property type="match status" value="1"/>
</dbReference>
<evidence type="ECO:0000256" key="3">
    <source>
        <dbReference type="ARBA" id="ARBA00022833"/>
    </source>
</evidence>
<dbReference type="PANTHER" id="PTHR46927">
    <property type="entry name" value="AGAP005574-PA"/>
    <property type="match status" value="1"/>
</dbReference>
<evidence type="ECO:0000256" key="4">
    <source>
        <dbReference type="ARBA" id="ARBA00023125"/>
    </source>
</evidence>
<dbReference type="Gene3D" id="6.20.210.20">
    <property type="entry name" value="THAP domain"/>
    <property type="match status" value="1"/>
</dbReference>
<sequence length="133" mass="15452">MPGGHYCIAPGCKNELYRVKAKDKTVHFHKLPLKRRAVLLRWLAALKRESPPMGTDSRVCSEHFLDEDYLEDKIFESGKLVVRRTNRLKPEVAPSVFNFTAYNMYSTDRPTYSDNTKNNRLQAQQPEVSLYVF</sequence>
<dbReference type="AlphaFoldDB" id="A0A3B4TE80"/>
<dbReference type="Pfam" id="PF05485">
    <property type="entry name" value="THAP"/>
    <property type="match status" value="1"/>
</dbReference>
<dbReference type="PANTHER" id="PTHR46927:SF2">
    <property type="entry name" value="THAP DOMAIN-CONTAINING PROTEIN 8"/>
    <property type="match status" value="1"/>
</dbReference>
<reference evidence="7" key="1">
    <citation type="submission" date="2025-08" db="UniProtKB">
        <authorList>
            <consortium name="Ensembl"/>
        </authorList>
    </citation>
    <scope>IDENTIFICATION</scope>
</reference>
<protein>
    <recommendedName>
        <fullName evidence="6">THAP-type domain-containing protein</fullName>
    </recommendedName>
</protein>
<dbReference type="PROSITE" id="PS50950">
    <property type="entry name" value="ZF_THAP"/>
    <property type="match status" value="1"/>
</dbReference>
<dbReference type="SUPFAM" id="SSF57716">
    <property type="entry name" value="Glucocorticoid receptor-like (DNA-binding domain)"/>
    <property type="match status" value="1"/>
</dbReference>
<evidence type="ECO:0000256" key="5">
    <source>
        <dbReference type="PROSITE-ProRule" id="PRU00309"/>
    </source>
</evidence>
<keyword evidence="3" id="KW-0862">Zinc</keyword>
<keyword evidence="2 5" id="KW-0863">Zinc-finger</keyword>
<dbReference type="OMA" id="HYCIAPG"/>
<feature type="domain" description="THAP-type" evidence="6">
    <location>
        <begin position="1"/>
        <end position="97"/>
    </location>
</feature>
<dbReference type="SMART" id="SM00692">
    <property type="entry name" value="DM3"/>
    <property type="match status" value="1"/>
</dbReference>
<dbReference type="Ensembl" id="ENSSDUT00000004348.1">
    <property type="protein sequence ID" value="ENSSDUP00000004252.1"/>
    <property type="gene ID" value="ENSSDUG00000003189.1"/>
</dbReference>
<accession>A0A3B4TE80</accession>
<dbReference type="GO" id="GO:0003677">
    <property type="term" value="F:DNA binding"/>
    <property type="evidence" value="ECO:0007669"/>
    <property type="project" value="UniProtKB-UniRule"/>
</dbReference>
<dbReference type="GO" id="GO:0008270">
    <property type="term" value="F:zinc ion binding"/>
    <property type="evidence" value="ECO:0007669"/>
    <property type="project" value="UniProtKB-KW"/>
</dbReference>
<reference evidence="7" key="2">
    <citation type="submission" date="2025-09" db="UniProtKB">
        <authorList>
            <consortium name="Ensembl"/>
        </authorList>
    </citation>
    <scope>IDENTIFICATION</scope>
</reference>
<dbReference type="InterPro" id="IPR006612">
    <property type="entry name" value="THAP_Znf"/>
</dbReference>
<evidence type="ECO:0000313" key="7">
    <source>
        <dbReference type="Ensembl" id="ENSSDUP00000004252.1"/>
    </source>
</evidence>